<feature type="transmembrane region" description="Helical" evidence="7">
    <location>
        <begin position="242"/>
        <end position="266"/>
    </location>
</feature>
<protein>
    <submittedName>
        <fullName evidence="8">Chromate transporter</fullName>
    </submittedName>
</protein>
<evidence type="ECO:0000256" key="1">
    <source>
        <dbReference type="ARBA" id="ARBA00004651"/>
    </source>
</evidence>
<accession>A0A1H6VM32</accession>
<dbReference type="PANTHER" id="PTHR43663:SF1">
    <property type="entry name" value="CHROMATE TRANSPORTER"/>
    <property type="match status" value="1"/>
</dbReference>
<dbReference type="GO" id="GO:0015109">
    <property type="term" value="F:chromate transmembrane transporter activity"/>
    <property type="evidence" value="ECO:0007669"/>
    <property type="project" value="InterPro"/>
</dbReference>
<organism evidence="8 9">
    <name type="scientific">Dyadobacter koreensis</name>
    <dbReference type="NCBI Taxonomy" id="408657"/>
    <lineage>
        <taxon>Bacteria</taxon>
        <taxon>Pseudomonadati</taxon>
        <taxon>Bacteroidota</taxon>
        <taxon>Cytophagia</taxon>
        <taxon>Cytophagales</taxon>
        <taxon>Spirosomataceae</taxon>
        <taxon>Dyadobacter</taxon>
    </lineage>
</organism>
<name>A0A1H6VM32_9BACT</name>
<keyword evidence="9" id="KW-1185">Reference proteome</keyword>
<feature type="transmembrane region" description="Helical" evidence="7">
    <location>
        <begin position="38"/>
        <end position="57"/>
    </location>
</feature>
<dbReference type="EMBL" id="FNXY01000004">
    <property type="protein sequence ID" value="SEJ02777.1"/>
    <property type="molecule type" value="Genomic_DNA"/>
</dbReference>
<evidence type="ECO:0000256" key="7">
    <source>
        <dbReference type="SAM" id="Phobius"/>
    </source>
</evidence>
<dbReference type="GO" id="GO:0005886">
    <property type="term" value="C:plasma membrane"/>
    <property type="evidence" value="ECO:0007669"/>
    <property type="project" value="UniProtKB-SubCell"/>
</dbReference>
<dbReference type="AlphaFoldDB" id="A0A1H6VM32"/>
<feature type="transmembrane region" description="Helical" evidence="7">
    <location>
        <begin position="171"/>
        <end position="190"/>
    </location>
</feature>
<keyword evidence="3" id="KW-1003">Cell membrane</keyword>
<comment type="subcellular location">
    <subcellularLocation>
        <location evidence="1">Cell membrane</location>
        <topology evidence="1">Multi-pass membrane protein</topology>
    </subcellularLocation>
</comment>
<feature type="transmembrane region" description="Helical" evidence="7">
    <location>
        <begin position="139"/>
        <end position="159"/>
    </location>
</feature>
<dbReference type="InterPro" id="IPR003370">
    <property type="entry name" value="Chromate_transpt"/>
</dbReference>
<proteinExistence type="inferred from homology"/>
<dbReference type="NCBIfam" id="TIGR00937">
    <property type="entry name" value="2A51"/>
    <property type="match status" value="1"/>
</dbReference>
<dbReference type="Pfam" id="PF02417">
    <property type="entry name" value="Chromate_transp"/>
    <property type="match status" value="2"/>
</dbReference>
<dbReference type="PANTHER" id="PTHR43663">
    <property type="entry name" value="CHROMATE TRANSPORT PROTEIN-RELATED"/>
    <property type="match status" value="1"/>
</dbReference>
<keyword evidence="5 7" id="KW-1133">Transmembrane helix</keyword>
<evidence type="ECO:0000256" key="4">
    <source>
        <dbReference type="ARBA" id="ARBA00022692"/>
    </source>
</evidence>
<evidence type="ECO:0000256" key="2">
    <source>
        <dbReference type="ARBA" id="ARBA00005262"/>
    </source>
</evidence>
<evidence type="ECO:0000256" key="5">
    <source>
        <dbReference type="ARBA" id="ARBA00022989"/>
    </source>
</evidence>
<dbReference type="PIRSF" id="PIRSF004810">
    <property type="entry name" value="ChrA"/>
    <property type="match status" value="1"/>
</dbReference>
<dbReference type="InterPro" id="IPR014047">
    <property type="entry name" value="Chr_Tranpt_l_chain"/>
</dbReference>
<gene>
    <name evidence="8" type="ORF">SAMN04487995_3104</name>
</gene>
<dbReference type="InterPro" id="IPR052518">
    <property type="entry name" value="CHR_Transporter"/>
</dbReference>
<feature type="transmembrane region" description="Helical" evidence="7">
    <location>
        <begin position="347"/>
        <end position="368"/>
    </location>
</feature>
<keyword evidence="6 7" id="KW-0472">Membrane</keyword>
<evidence type="ECO:0000256" key="3">
    <source>
        <dbReference type="ARBA" id="ARBA00022475"/>
    </source>
</evidence>
<feature type="transmembrane region" description="Helical" evidence="7">
    <location>
        <begin position="100"/>
        <end position="127"/>
    </location>
</feature>
<keyword evidence="4 7" id="KW-0812">Transmembrane</keyword>
<feature type="transmembrane region" description="Helical" evidence="7">
    <location>
        <begin position="286"/>
        <end position="307"/>
    </location>
</feature>
<dbReference type="STRING" id="408657.SAMN04487995_3104"/>
<comment type="similarity">
    <text evidence="2">Belongs to the chromate ion transporter (CHR) (TC 2.A.51) family.</text>
</comment>
<reference evidence="8 9" key="1">
    <citation type="submission" date="2016-10" db="EMBL/GenBank/DDBJ databases">
        <authorList>
            <person name="de Groot N.N."/>
        </authorList>
    </citation>
    <scope>NUCLEOTIDE SEQUENCE [LARGE SCALE GENOMIC DNA]</scope>
    <source>
        <strain evidence="8 9">DSM 19938</strain>
    </source>
</reference>
<evidence type="ECO:0000313" key="8">
    <source>
        <dbReference type="EMBL" id="SEJ02777.1"/>
    </source>
</evidence>
<dbReference type="Proteomes" id="UP000199532">
    <property type="component" value="Unassembled WGS sequence"/>
</dbReference>
<feature type="transmembrane region" description="Helical" evidence="7">
    <location>
        <begin position="196"/>
        <end position="213"/>
    </location>
</feature>
<evidence type="ECO:0000256" key="6">
    <source>
        <dbReference type="ARBA" id="ARBA00023136"/>
    </source>
</evidence>
<feature type="transmembrane region" description="Helical" evidence="7">
    <location>
        <begin position="313"/>
        <end position="335"/>
    </location>
</feature>
<sequence length="413" mass="45135">MNIAWGSIAVQTAIHMVSENIEIEDRRNFYSLFDLTKYFFKLGALGFGGPVALIGYMHRDLVEHRKWISEDEYREGLALAQLAPGPLAAQLGIYLGYVHYGVWGATLTGLAFVLPSFVMVVLLGMAYKLYGGLPWMQSVFYGVGSAVIGIISLSCYKLTIKSVSKFEIDAIKSRWMLWLFFLIMATVTATAQREEVWLFLILGFIYMVVKAPPKWLRRKDTSLSIILLVGTGFWQYEPGELVKLGLFFTEAGAFVFGSGLAIIPFLQAGVVNQMGWLNEQQFLDSVAVAMITPGPVVITVGFIGFLVSGFAGAVVAALGVFLPCFIFTVLPAPYFKKIAKNTSVKAFVDGITAAVVGALVGSVFVIATRSIVDTASAAIAVVTVLALIYIKKLQEPYIILMAAILGFCIKTYL</sequence>
<evidence type="ECO:0000313" key="9">
    <source>
        <dbReference type="Proteomes" id="UP000199532"/>
    </source>
</evidence>